<evidence type="ECO:0000256" key="4">
    <source>
        <dbReference type="ARBA" id="ARBA00022603"/>
    </source>
</evidence>
<comment type="similarity">
    <text evidence="2">In the N-terminal section; belongs to the dihydrofolate reductase family.</text>
</comment>
<dbReference type="InterPro" id="IPR020940">
    <property type="entry name" value="Thymidylate_synthase_AS"/>
</dbReference>
<dbReference type="Proteomes" id="UP000604825">
    <property type="component" value="Unassembled WGS sequence"/>
</dbReference>
<dbReference type="CDD" id="cd00209">
    <property type="entry name" value="DHFR"/>
    <property type="match status" value="1"/>
</dbReference>
<gene>
    <name evidence="15" type="ORF">NCGR_LOCUS37567</name>
</gene>
<dbReference type="AlphaFoldDB" id="A0A811QCX8"/>
<dbReference type="InterPro" id="IPR023451">
    <property type="entry name" value="Thymidate_synth/dCMP_Mease_dom"/>
</dbReference>
<dbReference type="CDD" id="cd00351">
    <property type="entry name" value="TS_Pyrimidine_HMase"/>
    <property type="match status" value="1"/>
</dbReference>
<organism evidence="15 16">
    <name type="scientific">Miscanthus lutarioriparius</name>
    <dbReference type="NCBI Taxonomy" id="422564"/>
    <lineage>
        <taxon>Eukaryota</taxon>
        <taxon>Viridiplantae</taxon>
        <taxon>Streptophyta</taxon>
        <taxon>Embryophyta</taxon>
        <taxon>Tracheophyta</taxon>
        <taxon>Spermatophyta</taxon>
        <taxon>Magnoliopsida</taxon>
        <taxon>Liliopsida</taxon>
        <taxon>Poales</taxon>
        <taxon>Poaceae</taxon>
        <taxon>PACMAD clade</taxon>
        <taxon>Panicoideae</taxon>
        <taxon>Andropogonodae</taxon>
        <taxon>Andropogoneae</taxon>
        <taxon>Saccharinae</taxon>
        <taxon>Miscanthus</taxon>
    </lineage>
</organism>
<dbReference type="InterPro" id="IPR017925">
    <property type="entry name" value="DHFR_CS"/>
</dbReference>
<dbReference type="PROSITE" id="PS00075">
    <property type="entry name" value="DHFR_1"/>
    <property type="match status" value="1"/>
</dbReference>
<keyword evidence="3" id="KW-0554">One-carbon metabolism</keyword>
<dbReference type="PROSITE" id="PS00091">
    <property type="entry name" value="THYMIDYLATE_SYNTHASE"/>
    <property type="match status" value="1"/>
</dbReference>
<evidence type="ECO:0000256" key="12">
    <source>
        <dbReference type="ARBA" id="ARBA00048873"/>
    </source>
</evidence>
<dbReference type="GO" id="GO:0006231">
    <property type="term" value="P:dTMP biosynthetic process"/>
    <property type="evidence" value="ECO:0007669"/>
    <property type="project" value="InterPro"/>
</dbReference>
<accession>A0A811QCX8</accession>
<keyword evidence="6" id="KW-0545">Nucleotide biosynthesis</keyword>
<evidence type="ECO:0000256" key="5">
    <source>
        <dbReference type="ARBA" id="ARBA00022679"/>
    </source>
</evidence>
<sequence length="685" mass="77206">MDCGAAARCGDRERRVRQWPVRVGDGESVWAELRSGCRKQYTCSHTSRQRLRFPYVGRRKADVQARVPILVERRPLLIEFVGLERRPYKAVQRRPGPSVFALQAADLPFVLPFGRSPPAYALSCPVPPLECALCVYSGGDDWGSGTAATAVARFSSTACSPISQFRKPQFLYLSTKSRPYYFSHSRLMAMAAAPANGDSQSGPQRNYQVVVAATRDMGIGKDGVLPWKLLGDLKFFKELTLTTSDPAKKNAVIMGRKTWESIPVKSRPLPGRLNVILTRSGSFDFATVENVVICGSMKSALELLASTPYCLSIEKVFVVGGGQVLREYLNGPACEAIHLTDIQSSIECDTFIPPVDFSVFQPWYSSFPVVESNIRHSFVTFVHVRKSVAETHESNGKDSTEVDTKNDKFEIENFSFLPKMVYDRHEEYQYLNLVEDIIRSGAQKNDRTGTGTLSKFGCQMRFNLRKNFPLLTTKRVFWRGVVEELLWFISGSTNAKVLQEKGIHIWDGNASREYLDRYTDMHADYTGKGFDQLMDVIDKIKNNPDDRRIILSAWNPSDLKKMALPPCHMFAQFYVENGELSCQMYQRSADMGLGVPFNIASYSLLTYMIAQVCDLSPGDFVHVIGDAHVYRTHVRALEEQIQKMPKPFPILKINPSKKNIDSFMASDFKLVGYDPHQKIEMKMAV</sequence>
<feature type="domain" description="DHFR" evidence="14">
    <location>
        <begin position="206"/>
        <end position="383"/>
    </location>
</feature>
<dbReference type="InterPro" id="IPR045097">
    <property type="entry name" value="Thymidate_synth/dCMP_Mease"/>
</dbReference>
<comment type="catalytic activity">
    <reaction evidence="12">
        <text>(6S)-5,6,7,8-tetrahydrofolate + NADP(+) = 7,8-dihydrofolate + NADPH + H(+)</text>
        <dbReference type="Rhea" id="RHEA:15009"/>
        <dbReference type="ChEBI" id="CHEBI:15378"/>
        <dbReference type="ChEBI" id="CHEBI:57451"/>
        <dbReference type="ChEBI" id="CHEBI:57453"/>
        <dbReference type="ChEBI" id="CHEBI:57783"/>
        <dbReference type="ChEBI" id="CHEBI:58349"/>
        <dbReference type="EC" id="1.5.1.3"/>
    </reaction>
</comment>
<evidence type="ECO:0000313" key="15">
    <source>
        <dbReference type="EMBL" id="CAD6253952.1"/>
    </source>
</evidence>
<evidence type="ECO:0000256" key="10">
    <source>
        <dbReference type="ARBA" id="ARBA00024992"/>
    </source>
</evidence>
<evidence type="ECO:0000259" key="14">
    <source>
        <dbReference type="PROSITE" id="PS51330"/>
    </source>
</evidence>
<proteinExistence type="inferred from homology"/>
<evidence type="ECO:0000256" key="2">
    <source>
        <dbReference type="ARBA" id="ARBA00010176"/>
    </source>
</evidence>
<dbReference type="GO" id="GO:0004799">
    <property type="term" value="F:thymidylate synthase activity"/>
    <property type="evidence" value="ECO:0007669"/>
    <property type="project" value="UniProtKB-EC"/>
</dbReference>
<dbReference type="NCBIfam" id="NF002497">
    <property type="entry name" value="PRK01827.1-3"/>
    <property type="match status" value="1"/>
</dbReference>
<comment type="catalytic activity">
    <reaction evidence="11">
        <text>dUMP + (6R)-5,10-methylene-5,6,7,8-tetrahydrofolate = 7,8-dihydrofolate + dTMP</text>
        <dbReference type="Rhea" id="RHEA:12104"/>
        <dbReference type="ChEBI" id="CHEBI:15636"/>
        <dbReference type="ChEBI" id="CHEBI:57451"/>
        <dbReference type="ChEBI" id="CHEBI:63528"/>
        <dbReference type="ChEBI" id="CHEBI:246422"/>
        <dbReference type="EC" id="2.1.1.45"/>
    </reaction>
</comment>
<dbReference type="GO" id="GO:0005829">
    <property type="term" value="C:cytosol"/>
    <property type="evidence" value="ECO:0007669"/>
    <property type="project" value="TreeGrafter"/>
</dbReference>
<dbReference type="FunFam" id="3.40.430.10:FF:000003">
    <property type="entry name" value="Bifunctional dihydrofolate reductase-thymidylate synthase"/>
    <property type="match status" value="1"/>
</dbReference>
<dbReference type="OrthoDB" id="766at2759"/>
<dbReference type="SUPFAM" id="SSF55831">
    <property type="entry name" value="Thymidylate synthase/dCMP hydroxymethylase"/>
    <property type="match status" value="1"/>
</dbReference>
<dbReference type="PROSITE" id="PS51330">
    <property type="entry name" value="DHFR_2"/>
    <property type="match status" value="1"/>
</dbReference>
<dbReference type="EMBL" id="CAJGYO010000009">
    <property type="protein sequence ID" value="CAD6253952.1"/>
    <property type="molecule type" value="Genomic_DNA"/>
</dbReference>
<dbReference type="InterPro" id="IPR024072">
    <property type="entry name" value="DHFR-like_dom_sf"/>
</dbReference>
<evidence type="ECO:0000256" key="9">
    <source>
        <dbReference type="ARBA" id="ARBA00023268"/>
    </source>
</evidence>
<evidence type="ECO:0000256" key="7">
    <source>
        <dbReference type="ARBA" id="ARBA00022857"/>
    </source>
</evidence>
<evidence type="ECO:0000313" key="16">
    <source>
        <dbReference type="Proteomes" id="UP000604825"/>
    </source>
</evidence>
<evidence type="ECO:0000256" key="11">
    <source>
        <dbReference type="ARBA" id="ARBA00047344"/>
    </source>
</evidence>
<dbReference type="SUPFAM" id="SSF53597">
    <property type="entry name" value="Dihydrofolate reductase-like"/>
    <property type="match status" value="1"/>
</dbReference>
<keyword evidence="8" id="KW-0560">Oxidoreductase</keyword>
<evidence type="ECO:0000256" key="1">
    <source>
        <dbReference type="ARBA" id="ARBA00006900"/>
    </source>
</evidence>
<dbReference type="Gene3D" id="3.40.430.10">
    <property type="entry name" value="Dihydrofolate Reductase, subunit A"/>
    <property type="match status" value="1"/>
</dbReference>
<evidence type="ECO:0000256" key="6">
    <source>
        <dbReference type="ARBA" id="ARBA00022727"/>
    </source>
</evidence>
<dbReference type="GO" id="GO:0046654">
    <property type="term" value="P:tetrahydrofolate biosynthetic process"/>
    <property type="evidence" value="ECO:0007669"/>
    <property type="project" value="UniProtKB-UniPathway"/>
</dbReference>
<protein>
    <recommendedName>
        <fullName evidence="14">DHFR domain-containing protein</fullName>
    </recommendedName>
</protein>
<keyword evidence="5" id="KW-0808">Transferase</keyword>
<dbReference type="InterPro" id="IPR001796">
    <property type="entry name" value="DHFR_dom"/>
</dbReference>
<dbReference type="PRINTS" id="PR00108">
    <property type="entry name" value="THYMDSNTHASE"/>
</dbReference>
<evidence type="ECO:0000256" key="8">
    <source>
        <dbReference type="ARBA" id="ARBA00023002"/>
    </source>
</evidence>
<name>A0A811QCX8_9POAL</name>
<dbReference type="UniPathway" id="UPA00077">
    <property type="reaction ID" value="UER00158"/>
</dbReference>
<dbReference type="FunFam" id="3.30.572.10:FF:000019">
    <property type="entry name" value="Bifunctional dihydrofolate reductase-thymidylate synthase 2"/>
    <property type="match status" value="1"/>
</dbReference>
<comment type="caution">
    <text evidence="15">The sequence shown here is derived from an EMBL/GenBank/DDBJ whole genome shotgun (WGS) entry which is preliminary data.</text>
</comment>
<feature type="active site" evidence="13">
    <location>
        <position position="567"/>
    </location>
</feature>
<dbReference type="InterPro" id="IPR036926">
    <property type="entry name" value="Thymidate_synth/dCMP_Mease_sf"/>
</dbReference>
<reference evidence="15" key="1">
    <citation type="submission" date="2020-10" db="EMBL/GenBank/DDBJ databases">
        <authorList>
            <person name="Han B."/>
            <person name="Lu T."/>
            <person name="Zhao Q."/>
            <person name="Huang X."/>
            <person name="Zhao Y."/>
        </authorList>
    </citation>
    <scope>NUCLEOTIDE SEQUENCE</scope>
</reference>
<keyword evidence="4" id="KW-0489">Methyltransferase</keyword>
<dbReference type="Gene3D" id="3.30.572.10">
    <property type="entry name" value="Thymidylate synthase/dCMP hydroxymethylase domain"/>
    <property type="match status" value="1"/>
</dbReference>
<dbReference type="GO" id="GO:0004146">
    <property type="term" value="F:dihydrofolate reductase activity"/>
    <property type="evidence" value="ECO:0007669"/>
    <property type="project" value="UniProtKB-EC"/>
</dbReference>
<dbReference type="HAMAP" id="MF_00008">
    <property type="entry name" value="Thymidy_synth_bact"/>
    <property type="match status" value="1"/>
</dbReference>
<dbReference type="InterPro" id="IPR000398">
    <property type="entry name" value="Thymidylate_synthase"/>
</dbReference>
<dbReference type="GO" id="GO:0032259">
    <property type="term" value="P:methylation"/>
    <property type="evidence" value="ECO:0007669"/>
    <property type="project" value="UniProtKB-KW"/>
</dbReference>
<dbReference type="NCBIfam" id="TIGR03284">
    <property type="entry name" value="thym_sym"/>
    <property type="match status" value="1"/>
</dbReference>
<dbReference type="GO" id="GO:0006730">
    <property type="term" value="P:one-carbon metabolic process"/>
    <property type="evidence" value="ECO:0007669"/>
    <property type="project" value="UniProtKB-KW"/>
</dbReference>
<dbReference type="Pfam" id="PF00186">
    <property type="entry name" value="DHFR_1"/>
    <property type="match status" value="1"/>
</dbReference>
<keyword evidence="7" id="KW-0521">NADP</keyword>
<dbReference type="PANTHER" id="PTHR11548">
    <property type="entry name" value="THYMIDYLATE SYNTHASE 1"/>
    <property type="match status" value="1"/>
</dbReference>
<comment type="similarity">
    <text evidence="1">In the C-terminal section; belongs to the thymidylate synthase family.</text>
</comment>
<dbReference type="GO" id="GO:0005739">
    <property type="term" value="C:mitochondrion"/>
    <property type="evidence" value="ECO:0007669"/>
    <property type="project" value="TreeGrafter"/>
</dbReference>
<evidence type="ECO:0000256" key="13">
    <source>
        <dbReference type="PROSITE-ProRule" id="PRU10016"/>
    </source>
</evidence>
<keyword evidence="16" id="KW-1185">Reference proteome</keyword>
<dbReference type="PANTHER" id="PTHR11548:SF2">
    <property type="entry name" value="THYMIDYLATE SYNTHASE"/>
    <property type="match status" value="1"/>
</dbReference>
<comment type="function">
    <text evidence="10">Bifunctional enzyme. Involved in de novo dTMP biosynthesis. Key enzyme in folate metabolism. Can play two different roles depending on the source of dihydrofolate: de novo synthesis of tetrahydrofolate or recycling of the dihydrofolate released as one of the end products of the TS catalyzed reaction. Catalyzes an essential reaction for de novo glycine and purine synthesis, DNA precursor synthesis, and for the conversion of dUMP to dTMP.</text>
</comment>
<dbReference type="Pfam" id="PF00303">
    <property type="entry name" value="Thymidylat_synt"/>
    <property type="match status" value="1"/>
</dbReference>
<keyword evidence="9" id="KW-0511">Multifunctional enzyme</keyword>
<evidence type="ECO:0000256" key="3">
    <source>
        <dbReference type="ARBA" id="ARBA00022563"/>
    </source>
</evidence>